<sequence>MDPLRIGISVGDINGIGPEVIVKALSRRGILELFTPVIYAGAEVFARFADTFAFSVVDNAEAAEDGEISLVPCWDEAVEASPGAATKAGGIAAARSLERVVDELKAGHLDALVTAPINKSVMPRDAFPYPGHTEMLTERLGAEESLMFLVSDDLRVGVVTNHIPVSEVAGAVTKAKILEKLEIMDRSLRADFARDKPLIAVLALNPHAGDQGRIGKEDEEVVRPAIEAAKAAGIMALGPFPADGFFGSGNFKKYDGVLAMYHDQGLIPFKALSFGKGVNFTAGLPVIRTSPDHGTAYDLVGQDIASPDSFLAALFLARETYLNRERYEEDHANPLEDRMHLVYKRKSRSDKSKPKGGGRGKR</sequence>
<dbReference type="Proteomes" id="UP000237662">
    <property type="component" value="Unassembled WGS sequence"/>
</dbReference>
<dbReference type="GO" id="GO:0051287">
    <property type="term" value="F:NAD binding"/>
    <property type="evidence" value="ECO:0007669"/>
    <property type="project" value="InterPro"/>
</dbReference>
<dbReference type="PANTHER" id="PTHR30004:SF6">
    <property type="entry name" value="D-THREONATE 4-PHOSPHATE DEHYDROGENASE"/>
    <property type="match status" value="1"/>
</dbReference>
<dbReference type="InterPro" id="IPR005255">
    <property type="entry name" value="PdxA_fam"/>
</dbReference>
<dbReference type="PANTHER" id="PTHR30004">
    <property type="entry name" value="4-HYDROXYTHREONINE-4-PHOSPHATE DEHYDROGENASE"/>
    <property type="match status" value="1"/>
</dbReference>
<keyword evidence="1" id="KW-0479">Metal-binding</keyword>
<gene>
    <name evidence="5" type="ORF">CLV84_0353</name>
</gene>
<name>A0A2S6I7C5_9BACT</name>
<evidence type="ECO:0000256" key="1">
    <source>
        <dbReference type="ARBA" id="ARBA00022723"/>
    </source>
</evidence>
<feature type="region of interest" description="Disordered" evidence="4">
    <location>
        <begin position="337"/>
        <end position="362"/>
    </location>
</feature>
<accession>A0A2S6I7C5</accession>
<dbReference type="GO" id="GO:0046872">
    <property type="term" value="F:metal ion binding"/>
    <property type="evidence" value="ECO:0007669"/>
    <property type="project" value="UniProtKB-KW"/>
</dbReference>
<keyword evidence="6" id="KW-1185">Reference proteome</keyword>
<evidence type="ECO:0000313" key="5">
    <source>
        <dbReference type="EMBL" id="PPK87413.1"/>
    </source>
</evidence>
<dbReference type="OrthoDB" id="9801783at2"/>
<dbReference type="AlphaFoldDB" id="A0A2S6I7C5"/>
<evidence type="ECO:0000256" key="3">
    <source>
        <dbReference type="ARBA" id="ARBA00023027"/>
    </source>
</evidence>
<evidence type="ECO:0000256" key="2">
    <source>
        <dbReference type="ARBA" id="ARBA00023002"/>
    </source>
</evidence>
<proteinExistence type="predicted"/>
<dbReference type="RefSeq" id="WP_104418017.1">
    <property type="nucleotide sequence ID" value="NZ_PTJC01000005.1"/>
</dbReference>
<feature type="compositionally biased region" description="Basic residues" evidence="4">
    <location>
        <begin position="341"/>
        <end position="362"/>
    </location>
</feature>
<evidence type="ECO:0000256" key="4">
    <source>
        <dbReference type="SAM" id="MobiDB-lite"/>
    </source>
</evidence>
<dbReference type="GO" id="GO:0016491">
    <property type="term" value="F:oxidoreductase activity"/>
    <property type="evidence" value="ECO:0007669"/>
    <property type="project" value="UniProtKB-KW"/>
</dbReference>
<dbReference type="SUPFAM" id="SSF53659">
    <property type="entry name" value="Isocitrate/Isopropylmalate dehydrogenase-like"/>
    <property type="match status" value="1"/>
</dbReference>
<dbReference type="NCBIfam" id="TIGR00557">
    <property type="entry name" value="pdxA"/>
    <property type="match status" value="1"/>
</dbReference>
<reference evidence="5 6" key="1">
    <citation type="submission" date="2018-02" db="EMBL/GenBank/DDBJ databases">
        <title>Genomic Encyclopedia of Archaeal and Bacterial Type Strains, Phase II (KMG-II): from individual species to whole genera.</title>
        <authorList>
            <person name="Goeker M."/>
        </authorList>
    </citation>
    <scope>NUCLEOTIDE SEQUENCE [LARGE SCALE GENOMIC DNA]</scope>
    <source>
        <strain evidence="5 6">DSM 29526</strain>
    </source>
</reference>
<organism evidence="5 6">
    <name type="scientific">Neolewinella xylanilytica</name>
    <dbReference type="NCBI Taxonomy" id="1514080"/>
    <lineage>
        <taxon>Bacteria</taxon>
        <taxon>Pseudomonadati</taxon>
        <taxon>Bacteroidota</taxon>
        <taxon>Saprospiria</taxon>
        <taxon>Saprospirales</taxon>
        <taxon>Lewinellaceae</taxon>
        <taxon>Neolewinella</taxon>
    </lineage>
</organism>
<evidence type="ECO:0000313" key="6">
    <source>
        <dbReference type="Proteomes" id="UP000237662"/>
    </source>
</evidence>
<keyword evidence="2" id="KW-0560">Oxidoreductase</keyword>
<dbReference type="Pfam" id="PF04166">
    <property type="entry name" value="PdxA"/>
    <property type="match status" value="1"/>
</dbReference>
<protein>
    <submittedName>
        <fullName evidence="5">4-hydroxythreonine-4-phosphate dehydrogenase</fullName>
    </submittedName>
</protein>
<dbReference type="Gene3D" id="3.40.718.10">
    <property type="entry name" value="Isopropylmalate Dehydrogenase"/>
    <property type="match status" value="1"/>
</dbReference>
<dbReference type="EMBL" id="PTJC01000005">
    <property type="protein sequence ID" value="PPK87413.1"/>
    <property type="molecule type" value="Genomic_DNA"/>
</dbReference>
<comment type="caution">
    <text evidence="5">The sequence shown here is derived from an EMBL/GenBank/DDBJ whole genome shotgun (WGS) entry which is preliminary data.</text>
</comment>
<keyword evidence="3" id="KW-0520">NAD</keyword>